<dbReference type="PANTHER" id="PTHR22937:SF65">
    <property type="entry name" value="E3 UBIQUITIN-PROTEIN LIGASE ARK2C"/>
    <property type="match status" value="1"/>
</dbReference>
<sequence>MLIFFFIMISGRLVIYYSSRMSLLTILLFRLAYFLITTAGGVIGIVFYSRVMEDGESCLPDKEFSFFVLMSACISFLISFVLRRWNLRMGRAMRLNRAPLLQPTADYSRIRGPQLKKVEEWIVKYKETEEKDTCAICFDEFKNKEKVAALPECGHLYHTECIKRWIIVKPECPCCKADLSIYFENV</sequence>
<keyword evidence="9" id="KW-0472">Membrane</keyword>
<evidence type="ECO:0000256" key="3">
    <source>
        <dbReference type="ARBA" id="ARBA00022679"/>
    </source>
</evidence>
<evidence type="ECO:0000256" key="4">
    <source>
        <dbReference type="ARBA" id="ARBA00022723"/>
    </source>
</evidence>
<feature type="transmembrane region" description="Helical" evidence="9">
    <location>
        <begin position="21"/>
        <end position="48"/>
    </location>
</feature>
<dbReference type="EMBL" id="CAJZBQ010000056">
    <property type="protein sequence ID" value="CAG9333567.1"/>
    <property type="molecule type" value="Genomic_DNA"/>
</dbReference>
<dbReference type="AlphaFoldDB" id="A0AAU9KHS7"/>
<keyword evidence="3" id="KW-0808">Transferase</keyword>
<dbReference type="EC" id="2.3.2.27" evidence="2"/>
<evidence type="ECO:0000256" key="1">
    <source>
        <dbReference type="ARBA" id="ARBA00000900"/>
    </source>
</evidence>
<dbReference type="InterPro" id="IPR001841">
    <property type="entry name" value="Znf_RING"/>
</dbReference>
<evidence type="ECO:0000256" key="8">
    <source>
        <dbReference type="PROSITE-ProRule" id="PRU00175"/>
    </source>
</evidence>
<protein>
    <recommendedName>
        <fullName evidence="2">RING-type E3 ubiquitin transferase</fullName>
        <ecNumber evidence="2">2.3.2.27</ecNumber>
    </recommendedName>
</protein>
<dbReference type="SMART" id="SM00184">
    <property type="entry name" value="RING"/>
    <property type="match status" value="1"/>
</dbReference>
<keyword evidence="9" id="KW-1133">Transmembrane helix</keyword>
<dbReference type="InterPro" id="IPR045191">
    <property type="entry name" value="MBR1/2-like"/>
</dbReference>
<reference evidence="11" key="1">
    <citation type="submission" date="2021-09" db="EMBL/GenBank/DDBJ databases">
        <authorList>
            <consortium name="AG Swart"/>
            <person name="Singh M."/>
            <person name="Singh A."/>
            <person name="Seah K."/>
            <person name="Emmerich C."/>
        </authorList>
    </citation>
    <scope>NUCLEOTIDE SEQUENCE</scope>
    <source>
        <strain evidence="11">ATCC30299</strain>
    </source>
</reference>
<proteinExistence type="predicted"/>
<keyword evidence="5 8" id="KW-0863">Zinc-finger</keyword>
<dbReference type="GO" id="GO:0061630">
    <property type="term" value="F:ubiquitin protein ligase activity"/>
    <property type="evidence" value="ECO:0007669"/>
    <property type="project" value="UniProtKB-EC"/>
</dbReference>
<dbReference type="SUPFAM" id="SSF57850">
    <property type="entry name" value="RING/U-box"/>
    <property type="match status" value="1"/>
</dbReference>
<evidence type="ECO:0000256" key="7">
    <source>
        <dbReference type="ARBA" id="ARBA00022833"/>
    </source>
</evidence>
<feature type="transmembrane region" description="Helical" evidence="9">
    <location>
        <begin position="64"/>
        <end position="85"/>
    </location>
</feature>
<dbReference type="PANTHER" id="PTHR22937">
    <property type="entry name" value="E3 UBIQUITIN-PROTEIN LIGASE RNF165"/>
    <property type="match status" value="1"/>
</dbReference>
<comment type="caution">
    <text evidence="11">The sequence shown here is derived from an EMBL/GenBank/DDBJ whole genome shotgun (WGS) entry which is preliminary data.</text>
</comment>
<evidence type="ECO:0000259" key="10">
    <source>
        <dbReference type="PROSITE" id="PS50089"/>
    </source>
</evidence>
<accession>A0AAU9KHS7</accession>
<organism evidence="11 12">
    <name type="scientific">Blepharisma stoltei</name>
    <dbReference type="NCBI Taxonomy" id="1481888"/>
    <lineage>
        <taxon>Eukaryota</taxon>
        <taxon>Sar</taxon>
        <taxon>Alveolata</taxon>
        <taxon>Ciliophora</taxon>
        <taxon>Postciliodesmatophora</taxon>
        <taxon>Heterotrichea</taxon>
        <taxon>Heterotrichida</taxon>
        <taxon>Blepharismidae</taxon>
        <taxon>Blepharisma</taxon>
    </lineage>
</organism>
<dbReference type="Pfam" id="PF13639">
    <property type="entry name" value="zf-RING_2"/>
    <property type="match status" value="1"/>
</dbReference>
<evidence type="ECO:0000313" key="11">
    <source>
        <dbReference type="EMBL" id="CAG9333567.1"/>
    </source>
</evidence>
<dbReference type="Gene3D" id="3.30.40.10">
    <property type="entry name" value="Zinc/RING finger domain, C3HC4 (zinc finger)"/>
    <property type="match status" value="1"/>
</dbReference>
<keyword evidence="9" id="KW-0812">Transmembrane</keyword>
<evidence type="ECO:0000256" key="5">
    <source>
        <dbReference type="ARBA" id="ARBA00022771"/>
    </source>
</evidence>
<dbReference type="InterPro" id="IPR013083">
    <property type="entry name" value="Znf_RING/FYVE/PHD"/>
</dbReference>
<keyword evidence="12" id="KW-1185">Reference proteome</keyword>
<dbReference type="Proteomes" id="UP001162131">
    <property type="component" value="Unassembled WGS sequence"/>
</dbReference>
<feature type="domain" description="RING-type" evidence="10">
    <location>
        <begin position="134"/>
        <end position="176"/>
    </location>
</feature>
<name>A0AAU9KHS7_9CILI</name>
<evidence type="ECO:0000256" key="2">
    <source>
        <dbReference type="ARBA" id="ARBA00012483"/>
    </source>
</evidence>
<gene>
    <name evidence="11" type="ORF">BSTOLATCC_MIC58377</name>
</gene>
<evidence type="ECO:0000256" key="9">
    <source>
        <dbReference type="SAM" id="Phobius"/>
    </source>
</evidence>
<comment type="catalytic activity">
    <reaction evidence="1">
        <text>S-ubiquitinyl-[E2 ubiquitin-conjugating enzyme]-L-cysteine + [acceptor protein]-L-lysine = [E2 ubiquitin-conjugating enzyme]-L-cysteine + N(6)-ubiquitinyl-[acceptor protein]-L-lysine.</text>
        <dbReference type="EC" id="2.3.2.27"/>
    </reaction>
</comment>
<dbReference type="GO" id="GO:0008270">
    <property type="term" value="F:zinc ion binding"/>
    <property type="evidence" value="ECO:0007669"/>
    <property type="project" value="UniProtKB-KW"/>
</dbReference>
<keyword evidence="4" id="KW-0479">Metal-binding</keyword>
<evidence type="ECO:0000313" key="12">
    <source>
        <dbReference type="Proteomes" id="UP001162131"/>
    </source>
</evidence>
<evidence type="ECO:0000256" key="6">
    <source>
        <dbReference type="ARBA" id="ARBA00022786"/>
    </source>
</evidence>
<dbReference type="PROSITE" id="PS50089">
    <property type="entry name" value="ZF_RING_2"/>
    <property type="match status" value="1"/>
</dbReference>
<keyword evidence="7" id="KW-0862">Zinc</keyword>
<keyword evidence="6" id="KW-0833">Ubl conjugation pathway</keyword>